<evidence type="ECO:0000313" key="2">
    <source>
        <dbReference type="Proteomes" id="UP001183176"/>
    </source>
</evidence>
<sequence>MLPVGATIVVPCAPAVVMPVEVADLGDQLDSHVPQCCLNLLAWSNTPQQPGRDIGTQIRRRAGRDQPNQQHMKPVDGLGTVFDQVIAILDHRAQRTDRLIDSLAPTVSSPAHRGPVWPPWLESSRAYRHLGWRPEFMCWCLRRSVTLRPA</sequence>
<proteinExistence type="predicted"/>
<organism evidence="1 2">
    <name type="scientific">Jatrophihabitans lederbergiae</name>
    <dbReference type="NCBI Taxonomy" id="3075547"/>
    <lineage>
        <taxon>Bacteria</taxon>
        <taxon>Bacillati</taxon>
        <taxon>Actinomycetota</taxon>
        <taxon>Actinomycetes</taxon>
        <taxon>Jatrophihabitantales</taxon>
        <taxon>Jatrophihabitantaceae</taxon>
        <taxon>Jatrophihabitans</taxon>
    </lineage>
</organism>
<reference evidence="2" key="1">
    <citation type="submission" date="2023-07" db="EMBL/GenBank/DDBJ databases">
        <title>30 novel species of actinomycetes from the DSMZ collection.</title>
        <authorList>
            <person name="Nouioui I."/>
        </authorList>
    </citation>
    <scope>NUCLEOTIDE SEQUENCE [LARGE SCALE GENOMIC DNA]</scope>
    <source>
        <strain evidence="2">DSM 44399</strain>
    </source>
</reference>
<dbReference type="Proteomes" id="UP001183176">
    <property type="component" value="Unassembled WGS sequence"/>
</dbReference>
<dbReference type="RefSeq" id="WP_311425365.1">
    <property type="nucleotide sequence ID" value="NZ_JAVREH010000078.1"/>
</dbReference>
<gene>
    <name evidence="1" type="ORF">RM423_22855</name>
</gene>
<protein>
    <submittedName>
        <fullName evidence="1">Uncharacterized protein</fullName>
    </submittedName>
</protein>
<comment type="caution">
    <text evidence="1">The sequence shown here is derived from an EMBL/GenBank/DDBJ whole genome shotgun (WGS) entry which is preliminary data.</text>
</comment>
<keyword evidence="2" id="KW-1185">Reference proteome</keyword>
<dbReference type="EMBL" id="JAVREH010000078">
    <property type="protein sequence ID" value="MDT0264211.1"/>
    <property type="molecule type" value="Genomic_DNA"/>
</dbReference>
<name>A0ABU2JGT4_9ACTN</name>
<accession>A0ABU2JGT4</accession>
<evidence type="ECO:0000313" key="1">
    <source>
        <dbReference type="EMBL" id="MDT0264211.1"/>
    </source>
</evidence>